<keyword evidence="2" id="KW-1185">Reference proteome</keyword>
<evidence type="ECO:0000313" key="1">
    <source>
        <dbReference type="EMBL" id="KAJ9574769.1"/>
    </source>
</evidence>
<sequence length="66" mass="7368">IVELKAGSLPPDTLELNITRCRGELRLLTGAFSQAWTLRKVRLSQVDQLVIRRHAFLNDEAPAAPT</sequence>
<comment type="caution">
    <text evidence="1">The sequence shown here is derived from an EMBL/GenBank/DDBJ whole genome shotgun (WGS) entry which is preliminary data.</text>
</comment>
<evidence type="ECO:0000313" key="2">
    <source>
        <dbReference type="Proteomes" id="UP001233999"/>
    </source>
</evidence>
<feature type="non-terminal residue" evidence="1">
    <location>
        <position position="66"/>
    </location>
</feature>
<name>A0AAD8E2X4_DIPPU</name>
<dbReference type="EMBL" id="JASPKZ010010264">
    <property type="protein sequence ID" value="KAJ9574769.1"/>
    <property type="molecule type" value="Genomic_DNA"/>
</dbReference>
<protein>
    <submittedName>
        <fullName evidence="1">Uncharacterized protein</fullName>
    </submittedName>
</protein>
<accession>A0AAD8E2X4</accession>
<dbReference type="AlphaFoldDB" id="A0AAD8E2X4"/>
<organism evidence="1 2">
    <name type="scientific">Diploptera punctata</name>
    <name type="common">Pacific beetle cockroach</name>
    <dbReference type="NCBI Taxonomy" id="6984"/>
    <lineage>
        <taxon>Eukaryota</taxon>
        <taxon>Metazoa</taxon>
        <taxon>Ecdysozoa</taxon>
        <taxon>Arthropoda</taxon>
        <taxon>Hexapoda</taxon>
        <taxon>Insecta</taxon>
        <taxon>Pterygota</taxon>
        <taxon>Neoptera</taxon>
        <taxon>Polyneoptera</taxon>
        <taxon>Dictyoptera</taxon>
        <taxon>Blattodea</taxon>
        <taxon>Blaberoidea</taxon>
        <taxon>Blaberidae</taxon>
        <taxon>Diplopterinae</taxon>
        <taxon>Diploptera</taxon>
    </lineage>
</organism>
<gene>
    <name evidence="1" type="ORF">L9F63_008083</name>
</gene>
<proteinExistence type="predicted"/>
<reference evidence="1" key="1">
    <citation type="journal article" date="2023" name="IScience">
        <title>Live-bearing cockroach genome reveals convergent evolutionary mechanisms linked to viviparity in insects and beyond.</title>
        <authorList>
            <person name="Fouks B."/>
            <person name="Harrison M.C."/>
            <person name="Mikhailova A.A."/>
            <person name="Marchal E."/>
            <person name="English S."/>
            <person name="Carruthers M."/>
            <person name="Jennings E.C."/>
            <person name="Chiamaka E.L."/>
            <person name="Frigard R.A."/>
            <person name="Pippel M."/>
            <person name="Attardo G.M."/>
            <person name="Benoit J.B."/>
            <person name="Bornberg-Bauer E."/>
            <person name="Tobe S.S."/>
        </authorList>
    </citation>
    <scope>NUCLEOTIDE SEQUENCE</scope>
    <source>
        <strain evidence="1">Stay&amp;Tobe</strain>
    </source>
</reference>
<reference evidence="1" key="2">
    <citation type="submission" date="2023-05" db="EMBL/GenBank/DDBJ databases">
        <authorList>
            <person name="Fouks B."/>
        </authorList>
    </citation>
    <scope>NUCLEOTIDE SEQUENCE</scope>
    <source>
        <strain evidence="1">Stay&amp;Tobe</strain>
        <tissue evidence="1">Testes</tissue>
    </source>
</reference>
<dbReference type="Proteomes" id="UP001233999">
    <property type="component" value="Unassembled WGS sequence"/>
</dbReference>
<feature type="non-terminal residue" evidence="1">
    <location>
        <position position="1"/>
    </location>
</feature>